<dbReference type="GeneID" id="9037839"/>
<dbReference type="RefSeq" id="XP_002788870.1">
    <property type="nucleotide sequence ID" value="XM_002788824.1"/>
</dbReference>
<dbReference type="RefSeq" id="XP_002769223.1">
    <property type="nucleotide sequence ID" value="XM_002769177.1"/>
</dbReference>
<evidence type="ECO:0000313" key="4">
    <source>
        <dbReference type="EMBL" id="EER04691.1"/>
    </source>
</evidence>
<evidence type="ECO:0000256" key="2">
    <source>
        <dbReference type="SAM" id="SignalP"/>
    </source>
</evidence>
<feature type="chain" id="PRO_5010828316" evidence="2">
    <location>
        <begin position="24"/>
        <end position="186"/>
    </location>
</feature>
<feature type="signal peptide" evidence="2">
    <location>
        <begin position="1"/>
        <end position="23"/>
    </location>
</feature>
<sequence length="186" mass="20192">MSMFSYICLCTVAIALSLAGCSSDSSSTAAPTTVPAVFTTGGKDDHFMAPTTADGFDTPSSSHGGGDDAYCSGEPAGEYCGKINGDMARILIEEHVFYFNYESKVDLKNVPFHIYDCKDFEPDYSSGAMDSVAEEFGLTTDQLRQILTITYSLSSDSFHLDWKPKVSVSMTHDACEPENSKKHHGY</sequence>
<dbReference type="EMBL" id="GG670491">
    <property type="protein sequence ID" value="EER20666.1"/>
    <property type="molecule type" value="Genomic_DNA"/>
</dbReference>
<dbReference type="EMBL" id="GG681389">
    <property type="protein sequence ID" value="EER04691.1"/>
    <property type="molecule type" value="Genomic_DNA"/>
</dbReference>
<evidence type="ECO:0000256" key="1">
    <source>
        <dbReference type="SAM" id="MobiDB-lite"/>
    </source>
</evidence>
<feature type="region of interest" description="Disordered" evidence="1">
    <location>
        <begin position="49"/>
        <end position="68"/>
    </location>
</feature>
<name>C5K4H3_PERM5</name>
<dbReference type="AlphaFoldDB" id="C5K4H3"/>
<dbReference type="Proteomes" id="UP000007800">
    <property type="component" value="Unassembled WGS sequence"/>
</dbReference>
<dbReference type="GeneID" id="9054492"/>
<organism evidence="6">
    <name type="scientific">Perkinsus marinus (strain ATCC 50983 / TXsc)</name>
    <dbReference type="NCBI Taxonomy" id="423536"/>
    <lineage>
        <taxon>Eukaryota</taxon>
        <taxon>Sar</taxon>
        <taxon>Alveolata</taxon>
        <taxon>Perkinsozoa</taxon>
        <taxon>Perkinsea</taxon>
        <taxon>Perkinsida</taxon>
        <taxon>Perkinsidae</taxon>
        <taxon>Perkinsus</taxon>
    </lineage>
</organism>
<dbReference type="EMBL" id="GG683573">
    <property type="protein sequence ID" value="EER01941.1"/>
    <property type="molecule type" value="Genomic_DNA"/>
</dbReference>
<keyword evidence="2" id="KW-0732">Signal</keyword>
<proteinExistence type="predicted"/>
<evidence type="ECO:0000313" key="6">
    <source>
        <dbReference type="Proteomes" id="UP000007800"/>
    </source>
</evidence>
<dbReference type="RefSeq" id="XP_002772875.1">
    <property type="nucleotide sequence ID" value="XM_002772829.1"/>
</dbReference>
<dbReference type="OrthoDB" id="440176at2759"/>
<accession>C5K4H3</accession>
<evidence type="ECO:0000313" key="5">
    <source>
        <dbReference type="EMBL" id="EER20666.1"/>
    </source>
</evidence>
<reference evidence="5 6" key="1">
    <citation type="submission" date="2008-07" db="EMBL/GenBank/DDBJ databases">
        <authorList>
            <person name="El-Sayed N."/>
            <person name="Caler E."/>
            <person name="Inman J."/>
            <person name="Amedeo P."/>
            <person name="Hass B."/>
            <person name="Wortman J."/>
        </authorList>
    </citation>
    <scope>NUCLEOTIDE SEQUENCE [LARGE SCALE GENOMIC DNA]</scope>
    <source>
        <strain evidence="5">ATCC 50983</strain>
        <strain evidence="6">ATCC 50983 / TXsc</strain>
    </source>
</reference>
<keyword evidence="6" id="KW-1185">Reference proteome</keyword>
<protein>
    <submittedName>
        <fullName evidence="5">Uncharacterized protein</fullName>
    </submittedName>
</protein>
<evidence type="ECO:0000313" key="3">
    <source>
        <dbReference type="EMBL" id="EER01941.1"/>
    </source>
</evidence>
<gene>
    <name evidence="5" type="ORF">Pmar_PMAR004330</name>
    <name evidence="3" type="ORF">Pmar_PMAR007634</name>
    <name evidence="4" type="ORF">Pmar_PMAR016001</name>
</gene>
<dbReference type="GeneID" id="9051061"/>